<dbReference type="CDD" id="cd04733">
    <property type="entry name" value="OYE_like_2_FMN"/>
    <property type="match status" value="1"/>
</dbReference>
<reference evidence="5" key="1">
    <citation type="submission" date="2024-02" db="UniProtKB">
        <authorList>
            <consortium name="WormBaseParasite"/>
        </authorList>
    </citation>
    <scope>IDENTIFICATION</scope>
</reference>
<dbReference type="PANTHER" id="PTHR43656:SF5">
    <property type="entry name" value="NADH:FLAVIN OXIDOREDUCTASE_NADH OXIDASE N-TERMINAL DOMAIN-CONTAINING PROTEIN"/>
    <property type="match status" value="1"/>
</dbReference>
<organism evidence="4 5">
    <name type="scientific">Mesorhabditis belari</name>
    <dbReference type="NCBI Taxonomy" id="2138241"/>
    <lineage>
        <taxon>Eukaryota</taxon>
        <taxon>Metazoa</taxon>
        <taxon>Ecdysozoa</taxon>
        <taxon>Nematoda</taxon>
        <taxon>Chromadorea</taxon>
        <taxon>Rhabditida</taxon>
        <taxon>Rhabditina</taxon>
        <taxon>Rhabditomorpha</taxon>
        <taxon>Rhabditoidea</taxon>
        <taxon>Rhabditidae</taxon>
        <taxon>Mesorhabditinae</taxon>
        <taxon>Mesorhabditis</taxon>
    </lineage>
</organism>
<dbReference type="SUPFAM" id="SSF51395">
    <property type="entry name" value="FMN-linked oxidoreductases"/>
    <property type="match status" value="1"/>
</dbReference>
<dbReference type="AlphaFoldDB" id="A0AAF3EUH6"/>
<dbReference type="Pfam" id="PF00724">
    <property type="entry name" value="Oxidored_FMN"/>
    <property type="match status" value="1"/>
</dbReference>
<dbReference type="Gene3D" id="3.20.20.70">
    <property type="entry name" value="Aldolase class I"/>
    <property type="match status" value="1"/>
</dbReference>
<name>A0AAF3EUH6_9BILA</name>
<dbReference type="GO" id="GO:0016491">
    <property type="term" value="F:oxidoreductase activity"/>
    <property type="evidence" value="ECO:0007669"/>
    <property type="project" value="UniProtKB-KW"/>
</dbReference>
<proteinExistence type="predicted"/>
<protein>
    <recommendedName>
        <fullName evidence="3">NADH:flavin oxidoreductase/NADH oxidase N-terminal domain-containing protein</fullName>
    </recommendedName>
</protein>
<keyword evidence="4" id="KW-1185">Reference proteome</keyword>
<dbReference type="InterPro" id="IPR001155">
    <property type="entry name" value="OxRdtase_FMN_N"/>
</dbReference>
<evidence type="ECO:0000259" key="3">
    <source>
        <dbReference type="Pfam" id="PF00724"/>
    </source>
</evidence>
<accession>A0AAF3EUH6</accession>
<sequence length="460" mass="50568">MVANRIPCNQEVDAAILGKSLPFNCGRVCRNRIVKASLSERHASFDPTNFENHGLPKESLLNIYEKWGNGGFGMVFTGNIMIDMKHLEAPGNVIVSKENDSPVLRSLLKRLASALKMDGGLAIAQLNHCGRQTPEFLNPHPKSASDVKLEIDFHGMGFGKPVPLTAAEIKDEVITRFVESAKICVEAGFDGIQVHAAHGYLLAQFMSPQTNQRTDEYGGSAENRVRIVVEVYEALRKDLPKDFIIGVKVNSVEFQEGGLETSDARVMCAKLEEIGYDFVELSGGTYENLQMHHVKESTRKREAFFLEFTDKIRPVFRNTKMFVTGGFRTVEGMVKAVESGACDGIGMGRPIASEPDLPKKILAGLAKSAPDTKVNHDIFASGAAAAAQMWQASERDFTQGNGDPCDGIADLSDENIAKEFKEALEEFQNLIERNRAAGLPVPNNGILAWYPKGSKYRKSE</sequence>
<dbReference type="Proteomes" id="UP000887575">
    <property type="component" value="Unassembled WGS sequence"/>
</dbReference>
<evidence type="ECO:0000313" key="5">
    <source>
        <dbReference type="WBParaSite" id="MBELARI_LOCUS17256"/>
    </source>
</evidence>
<dbReference type="GO" id="GO:0010181">
    <property type="term" value="F:FMN binding"/>
    <property type="evidence" value="ECO:0007669"/>
    <property type="project" value="InterPro"/>
</dbReference>
<evidence type="ECO:0000313" key="4">
    <source>
        <dbReference type="Proteomes" id="UP000887575"/>
    </source>
</evidence>
<evidence type="ECO:0000256" key="2">
    <source>
        <dbReference type="ARBA" id="ARBA00023002"/>
    </source>
</evidence>
<keyword evidence="2" id="KW-0560">Oxidoreductase</keyword>
<dbReference type="WBParaSite" id="MBELARI_LOCUS17256">
    <property type="protein sequence ID" value="MBELARI_LOCUS17256"/>
    <property type="gene ID" value="MBELARI_LOCUS17256"/>
</dbReference>
<evidence type="ECO:0000256" key="1">
    <source>
        <dbReference type="ARBA" id="ARBA00022630"/>
    </source>
</evidence>
<dbReference type="InterPro" id="IPR013785">
    <property type="entry name" value="Aldolase_TIM"/>
</dbReference>
<dbReference type="InterPro" id="IPR051799">
    <property type="entry name" value="NADH_flavin_oxidoreductase"/>
</dbReference>
<keyword evidence="1" id="KW-0285">Flavoprotein</keyword>
<dbReference type="PANTHER" id="PTHR43656">
    <property type="entry name" value="BINDING OXIDOREDUCTASE, PUTATIVE (AFU_ORTHOLOGUE AFUA_2G08260)-RELATED"/>
    <property type="match status" value="1"/>
</dbReference>
<feature type="domain" description="NADH:flavin oxidoreductase/NADH oxidase N-terminal" evidence="3">
    <location>
        <begin position="30"/>
        <end position="367"/>
    </location>
</feature>